<dbReference type="AlphaFoldDB" id="A0AAE3VEM4"/>
<dbReference type="Proteomes" id="UP001238163">
    <property type="component" value="Unassembled WGS sequence"/>
</dbReference>
<dbReference type="CDD" id="cd09621">
    <property type="entry name" value="CBM9_like_5"/>
    <property type="match status" value="1"/>
</dbReference>
<sequence length="145" mass="15638">MIVDVMVRDDKHEQPFTGQDVWKADNVQLAFQLPGQSSCWELGLSLLADGTAQACCWAAPKGQDAARACKQITLQTSRDDSAKITRYHAVIPATAIGLAADAQIPIPFNLFVNDSDAGTRESFIAIAPGFGFGKHETALFPLISF</sequence>
<dbReference type="RefSeq" id="WP_307260410.1">
    <property type="nucleotide sequence ID" value="NZ_JAUSVL010000001.1"/>
</dbReference>
<comment type="caution">
    <text evidence="1">The sequence shown here is derived from an EMBL/GenBank/DDBJ whole genome shotgun (WGS) entry which is preliminary data.</text>
</comment>
<protein>
    <recommendedName>
        <fullName evidence="3">Carbohydrate-binding domain-containing protein</fullName>
    </recommendedName>
</protein>
<keyword evidence="2" id="KW-1185">Reference proteome</keyword>
<evidence type="ECO:0000313" key="2">
    <source>
        <dbReference type="Proteomes" id="UP001238163"/>
    </source>
</evidence>
<accession>A0AAE3VEM4</accession>
<dbReference type="EMBL" id="JAUSVL010000001">
    <property type="protein sequence ID" value="MDQ0289067.1"/>
    <property type="molecule type" value="Genomic_DNA"/>
</dbReference>
<gene>
    <name evidence="1" type="ORF">J3R75_001174</name>
</gene>
<reference evidence="1" key="1">
    <citation type="submission" date="2023-07" db="EMBL/GenBank/DDBJ databases">
        <title>Genomic Encyclopedia of Type Strains, Phase IV (KMG-IV): sequencing the most valuable type-strain genomes for metagenomic binning, comparative biology and taxonomic classification.</title>
        <authorList>
            <person name="Goeker M."/>
        </authorList>
    </citation>
    <scope>NUCLEOTIDE SEQUENCE</scope>
    <source>
        <strain evidence="1">DSM 24202</strain>
    </source>
</reference>
<proteinExistence type="predicted"/>
<evidence type="ECO:0008006" key="3">
    <source>
        <dbReference type="Google" id="ProtNLM"/>
    </source>
</evidence>
<dbReference type="SUPFAM" id="SSF49344">
    <property type="entry name" value="CBD9-like"/>
    <property type="match status" value="1"/>
</dbReference>
<name>A0AAE3VEM4_9BACT</name>
<evidence type="ECO:0000313" key="1">
    <source>
        <dbReference type="EMBL" id="MDQ0289067.1"/>
    </source>
</evidence>
<dbReference type="Gene3D" id="2.60.40.1190">
    <property type="match status" value="1"/>
</dbReference>
<organism evidence="1 2">
    <name type="scientific">Oligosphaera ethanolica</name>
    <dbReference type="NCBI Taxonomy" id="760260"/>
    <lineage>
        <taxon>Bacteria</taxon>
        <taxon>Pseudomonadati</taxon>
        <taxon>Lentisphaerota</taxon>
        <taxon>Oligosphaeria</taxon>
        <taxon>Oligosphaerales</taxon>
        <taxon>Oligosphaeraceae</taxon>
        <taxon>Oligosphaera</taxon>
    </lineage>
</organism>